<evidence type="ECO:0000313" key="1">
    <source>
        <dbReference type="EMBL" id="KAK8871996.1"/>
    </source>
</evidence>
<dbReference type="EMBL" id="JAPFFF010000013">
    <property type="protein sequence ID" value="KAK8871996.1"/>
    <property type="molecule type" value="Genomic_DNA"/>
</dbReference>
<proteinExistence type="predicted"/>
<organism evidence="1 2">
    <name type="scientific">Tritrichomonas musculus</name>
    <dbReference type="NCBI Taxonomy" id="1915356"/>
    <lineage>
        <taxon>Eukaryota</taxon>
        <taxon>Metamonada</taxon>
        <taxon>Parabasalia</taxon>
        <taxon>Tritrichomonadida</taxon>
        <taxon>Tritrichomonadidae</taxon>
        <taxon>Tritrichomonas</taxon>
    </lineage>
</organism>
<gene>
    <name evidence="1" type="ORF">M9Y10_007750</name>
</gene>
<dbReference type="Proteomes" id="UP001470230">
    <property type="component" value="Unassembled WGS sequence"/>
</dbReference>
<sequence>MQSKSIFNEQFKIDHQYLNEYLARSDNYQLQSLQSLLLYNGSSIIKSPFTVIASDILDDKNMTEIKCTSYQGIFDLLLRSCDEIVRFRKNIKGQELFPEAQSRIIVISDYDDMYCHFPLSEIAKEQNHC</sequence>
<name>A0ABR2J274_9EUKA</name>
<evidence type="ECO:0000313" key="2">
    <source>
        <dbReference type="Proteomes" id="UP001470230"/>
    </source>
</evidence>
<reference evidence="1 2" key="1">
    <citation type="submission" date="2024-04" db="EMBL/GenBank/DDBJ databases">
        <title>Tritrichomonas musculus Genome.</title>
        <authorList>
            <person name="Alves-Ferreira E."/>
            <person name="Grigg M."/>
            <person name="Lorenzi H."/>
            <person name="Galac M."/>
        </authorList>
    </citation>
    <scope>NUCLEOTIDE SEQUENCE [LARGE SCALE GENOMIC DNA]</scope>
    <source>
        <strain evidence="1 2">EAF2021</strain>
    </source>
</reference>
<protein>
    <submittedName>
        <fullName evidence="1">Uncharacterized protein</fullName>
    </submittedName>
</protein>
<keyword evidence="2" id="KW-1185">Reference proteome</keyword>
<comment type="caution">
    <text evidence="1">The sequence shown here is derived from an EMBL/GenBank/DDBJ whole genome shotgun (WGS) entry which is preliminary data.</text>
</comment>
<accession>A0ABR2J274</accession>